<evidence type="ECO:0000256" key="6">
    <source>
        <dbReference type="ARBA" id="ARBA00023136"/>
    </source>
</evidence>
<evidence type="ECO:0000313" key="10">
    <source>
        <dbReference type="Proteomes" id="UP000028981"/>
    </source>
</evidence>
<evidence type="ECO:0000256" key="4">
    <source>
        <dbReference type="ARBA" id="ARBA00022692"/>
    </source>
</evidence>
<dbReference type="AlphaFoldDB" id="A0A087LY30"/>
<feature type="transmembrane region" description="Helical" evidence="8">
    <location>
        <begin position="40"/>
        <end position="62"/>
    </location>
</feature>
<dbReference type="PANTHER" id="PTHR37937:SF1">
    <property type="entry name" value="CONJUGATIVE TRANSFER: DNA TRANSPORT"/>
    <property type="match status" value="1"/>
</dbReference>
<dbReference type="InterPro" id="IPR003688">
    <property type="entry name" value="TraG/VirD4"/>
</dbReference>
<dbReference type="Pfam" id="PF02534">
    <property type="entry name" value="T4SS-DNA_transf"/>
    <property type="match status" value="1"/>
</dbReference>
<dbReference type="InterPro" id="IPR027417">
    <property type="entry name" value="P-loop_NTPase"/>
</dbReference>
<reference evidence="9 10" key="1">
    <citation type="submission" date="2014-08" db="EMBL/GenBank/DDBJ databases">
        <authorList>
            <person name="Hassan Y.I."/>
            <person name="Lepp D."/>
            <person name="Zhou T."/>
        </authorList>
    </citation>
    <scope>NUCLEOTIDE SEQUENCE [LARGE SCALE GENOMIC DNA]</scope>
    <source>
        <strain evidence="9 10">IFO13584</strain>
    </source>
</reference>
<protein>
    <recommendedName>
        <fullName evidence="11">Conjugal transfer protein TraG</fullName>
    </recommendedName>
</protein>
<sequence>MTPVKIIAKSGPVNRPVIAAAALGGSASLLWPTAQHWQDFVMAGALASGAAILLMTAGRNVLKDYRLRKNIAISQDISDSHGSAREATPAERSAAGMDQPSELLGLDHKGRPVWRPRSLPFSIIEMPPGVGKSICYVMTWIISRATGGYSLVIADPKRELFPMLSAGLRRLGFEVWAVNPAGGLLGIEGEVELGAFQAVIDAVHGEAHERKNAVRIAMDYAVILYPLNNEEKNPYFAHGSRRVLIVAILSEAFLNPAECTPSALYSLIADPIAFKKRLALLAFQLEGIDPNDALVAFLKVEALNLIDRAKKNEENFGSFVEGASQRLLSFNPVGHLSGYGERAFHRLGELRERQVIVFIMSPLTHTREFAPLVSLLNYNILEACKSKPHGHKVHIVAEEALNYRFSELTSDMETLRGLGVSMDFFIQGFAGLEKAYGRDAARSIEAYSDVRITAGLNSPERAKAVSETLSDTTLRKQDFSYQSHAREISIATSEFSRPLMKPNEVLSMERGHAWVFVRGMNPMKLRMVHYGEVDWWRDYVAPSPISGTRLYSKPVLTIAPYLKPETQDE</sequence>
<evidence type="ECO:0000256" key="5">
    <source>
        <dbReference type="ARBA" id="ARBA00022989"/>
    </source>
</evidence>
<evidence type="ECO:0000256" key="2">
    <source>
        <dbReference type="ARBA" id="ARBA00008806"/>
    </source>
</evidence>
<feature type="region of interest" description="Disordered" evidence="7">
    <location>
        <begin position="78"/>
        <end position="101"/>
    </location>
</feature>
<dbReference type="EMBL" id="JQGC01000024">
    <property type="protein sequence ID" value="KFL29533.1"/>
    <property type="molecule type" value="Genomic_DNA"/>
</dbReference>
<organism evidence="9 10">
    <name type="scientific">Devosia riboflavina</name>
    <dbReference type="NCBI Taxonomy" id="46914"/>
    <lineage>
        <taxon>Bacteria</taxon>
        <taxon>Pseudomonadati</taxon>
        <taxon>Pseudomonadota</taxon>
        <taxon>Alphaproteobacteria</taxon>
        <taxon>Hyphomicrobiales</taxon>
        <taxon>Devosiaceae</taxon>
        <taxon>Devosia</taxon>
    </lineage>
</organism>
<dbReference type="InterPro" id="IPR051539">
    <property type="entry name" value="T4SS-coupling_protein"/>
</dbReference>
<comment type="similarity">
    <text evidence="2">Belongs to the VirD4/TraG family.</text>
</comment>
<gene>
    <name evidence="9" type="ORF">JP75_20395</name>
</gene>
<keyword evidence="10" id="KW-1185">Reference proteome</keyword>
<comment type="subcellular location">
    <subcellularLocation>
        <location evidence="1">Cell membrane</location>
        <topology evidence="1">Multi-pass membrane protein</topology>
    </subcellularLocation>
</comment>
<keyword evidence="6 8" id="KW-0472">Membrane</keyword>
<evidence type="ECO:0000256" key="8">
    <source>
        <dbReference type="SAM" id="Phobius"/>
    </source>
</evidence>
<keyword evidence="5 8" id="KW-1133">Transmembrane helix</keyword>
<dbReference type="STRING" id="46914.JP75_20395"/>
<dbReference type="SUPFAM" id="SSF52540">
    <property type="entry name" value="P-loop containing nucleoside triphosphate hydrolases"/>
    <property type="match status" value="1"/>
</dbReference>
<dbReference type="OrthoDB" id="9759295at2"/>
<evidence type="ECO:0008006" key="11">
    <source>
        <dbReference type="Google" id="ProtNLM"/>
    </source>
</evidence>
<evidence type="ECO:0000256" key="1">
    <source>
        <dbReference type="ARBA" id="ARBA00004651"/>
    </source>
</evidence>
<proteinExistence type="inferred from homology"/>
<evidence type="ECO:0000313" key="9">
    <source>
        <dbReference type="EMBL" id="KFL29533.1"/>
    </source>
</evidence>
<dbReference type="Proteomes" id="UP000028981">
    <property type="component" value="Unassembled WGS sequence"/>
</dbReference>
<dbReference type="Gene3D" id="3.40.50.300">
    <property type="entry name" value="P-loop containing nucleotide triphosphate hydrolases"/>
    <property type="match status" value="1"/>
</dbReference>
<dbReference type="GO" id="GO:0005886">
    <property type="term" value="C:plasma membrane"/>
    <property type="evidence" value="ECO:0007669"/>
    <property type="project" value="UniProtKB-SubCell"/>
</dbReference>
<evidence type="ECO:0000256" key="3">
    <source>
        <dbReference type="ARBA" id="ARBA00022475"/>
    </source>
</evidence>
<accession>A0A087LY30</accession>
<evidence type="ECO:0000256" key="7">
    <source>
        <dbReference type="SAM" id="MobiDB-lite"/>
    </source>
</evidence>
<name>A0A087LY30_9HYPH</name>
<dbReference type="PANTHER" id="PTHR37937">
    <property type="entry name" value="CONJUGATIVE TRANSFER: DNA TRANSPORT"/>
    <property type="match status" value="1"/>
</dbReference>
<dbReference type="CDD" id="cd01127">
    <property type="entry name" value="TrwB_TraG_TraD_VirD4"/>
    <property type="match status" value="1"/>
</dbReference>
<dbReference type="RefSeq" id="WP_035086250.1">
    <property type="nucleotide sequence ID" value="NZ_JQGC01000024.1"/>
</dbReference>
<feature type="transmembrane region" description="Helical" evidence="8">
    <location>
        <begin position="12"/>
        <end position="34"/>
    </location>
</feature>
<keyword evidence="3" id="KW-1003">Cell membrane</keyword>
<keyword evidence="4 8" id="KW-0812">Transmembrane</keyword>
<comment type="caution">
    <text evidence="9">The sequence shown here is derived from an EMBL/GenBank/DDBJ whole genome shotgun (WGS) entry which is preliminary data.</text>
</comment>